<evidence type="ECO:0000256" key="2">
    <source>
        <dbReference type="SAM" id="MobiDB-lite"/>
    </source>
</evidence>
<dbReference type="HOGENOM" id="CLU_121441_1_1_6"/>
<sequence>MSKYPNERRAAALAKPMPPNNRTVSEVAAEEGVSKATIYNWRKRARDRGQRLPDVQADGPEGWTARDKFAAVLETAAMNDPPYRISSSMPTPP</sequence>
<name>A4BMI5_9GAMM</name>
<evidence type="ECO:0008006" key="5">
    <source>
        <dbReference type="Google" id="ProtNLM"/>
    </source>
</evidence>
<evidence type="ECO:0000256" key="1">
    <source>
        <dbReference type="ARBA" id="ARBA00009964"/>
    </source>
</evidence>
<protein>
    <recommendedName>
        <fullName evidence="5">Transposase</fullName>
    </recommendedName>
</protein>
<evidence type="ECO:0000313" key="4">
    <source>
        <dbReference type="Proteomes" id="UP000003374"/>
    </source>
</evidence>
<proteinExistence type="inferred from homology"/>
<dbReference type="InterPro" id="IPR009057">
    <property type="entry name" value="Homeodomain-like_sf"/>
</dbReference>
<dbReference type="EMBL" id="AAOF01000001">
    <property type="protein sequence ID" value="EAR23523.1"/>
    <property type="molecule type" value="Genomic_DNA"/>
</dbReference>
<dbReference type="AlphaFoldDB" id="A4BMI5"/>
<dbReference type="Gene3D" id="1.10.10.60">
    <property type="entry name" value="Homeodomain-like"/>
    <property type="match status" value="1"/>
</dbReference>
<dbReference type="GO" id="GO:0004803">
    <property type="term" value="F:transposase activity"/>
    <property type="evidence" value="ECO:0007669"/>
    <property type="project" value="InterPro"/>
</dbReference>
<dbReference type="OrthoDB" id="9814512at2"/>
<organism evidence="3 4">
    <name type="scientific">Nitrococcus mobilis Nb-231</name>
    <dbReference type="NCBI Taxonomy" id="314278"/>
    <lineage>
        <taxon>Bacteria</taxon>
        <taxon>Pseudomonadati</taxon>
        <taxon>Pseudomonadota</taxon>
        <taxon>Gammaproteobacteria</taxon>
        <taxon>Chromatiales</taxon>
        <taxon>Ectothiorhodospiraceae</taxon>
        <taxon>Nitrococcus</taxon>
    </lineage>
</organism>
<keyword evidence="4" id="KW-1185">Reference proteome</keyword>
<feature type="compositionally biased region" description="Basic and acidic residues" evidence="2">
    <location>
        <begin position="1"/>
        <end position="10"/>
    </location>
</feature>
<dbReference type="GO" id="GO:0006313">
    <property type="term" value="P:DNA transposition"/>
    <property type="evidence" value="ECO:0007669"/>
    <property type="project" value="InterPro"/>
</dbReference>
<dbReference type="InterPro" id="IPR002514">
    <property type="entry name" value="Transposase_8"/>
</dbReference>
<dbReference type="GO" id="GO:0003677">
    <property type="term" value="F:DNA binding"/>
    <property type="evidence" value="ECO:0007669"/>
    <property type="project" value="InterPro"/>
</dbReference>
<dbReference type="eggNOG" id="COG3415">
    <property type="taxonomic scope" value="Bacteria"/>
</dbReference>
<dbReference type="SUPFAM" id="SSF46689">
    <property type="entry name" value="Homeodomain-like"/>
    <property type="match status" value="1"/>
</dbReference>
<feature type="region of interest" description="Disordered" evidence="2">
    <location>
        <begin position="1"/>
        <end position="28"/>
    </location>
</feature>
<comment type="caution">
    <text evidence="3">The sequence shown here is derived from an EMBL/GenBank/DDBJ whole genome shotgun (WGS) entry which is preliminary data.</text>
</comment>
<gene>
    <name evidence="3" type="ORF">NB231_16923</name>
</gene>
<dbReference type="Pfam" id="PF01527">
    <property type="entry name" value="HTH_Tnp_1"/>
    <property type="match status" value="1"/>
</dbReference>
<accession>A4BMI5</accession>
<dbReference type="RefSeq" id="WP_005004940.1">
    <property type="nucleotide sequence ID" value="NZ_CH672427.1"/>
</dbReference>
<dbReference type="Proteomes" id="UP000003374">
    <property type="component" value="Unassembled WGS sequence"/>
</dbReference>
<evidence type="ECO:0000313" key="3">
    <source>
        <dbReference type="EMBL" id="EAR23523.1"/>
    </source>
</evidence>
<reference evidence="3 4" key="1">
    <citation type="submission" date="2006-02" db="EMBL/GenBank/DDBJ databases">
        <authorList>
            <person name="Waterbury J."/>
            <person name="Ferriera S."/>
            <person name="Johnson J."/>
            <person name="Kravitz S."/>
            <person name="Halpern A."/>
            <person name="Remington K."/>
            <person name="Beeson K."/>
            <person name="Tran B."/>
            <person name="Rogers Y.-H."/>
            <person name="Friedman R."/>
            <person name="Venter J.C."/>
        </authorList>
    </citation>
    <scope>NUCLEOTIDE SEQUENCE [LARGE SCALE GENOMIC DNA]</scope>
    <source>
        <strain evidence="3 4">Nb-231</strain>
    </source>
</reference>
<comment type="similarity">
    <text evidence="1">Belongs to the transposase 8 family.</text>
</comment>